<keyword evidence="6" id="KW-0418">Kinase</keyword>
<proteinExistence type="predicted"/>
<dbReference type="Gene3D" id="1.10.10.10">
    <property type="entry name" value="Winged helix-like DNA-binding domain superfamily/Winged helix DNA-binding domain"/>
    <property type="match status" value="1"/>
</dbReference>
<keyword evidence="7" id="KW-1185">Reference proteome</keyword>
<reference evidence="7" key="1">
    <citation type="submission" date="2016-11" db="EMBL/GenBank/DDBJ databases">
        <authorList>
            <person name="Varghese N."/>
            <person name="Submissions S."/>
        </authorList>
    </citation>
    <scope>NUCLEOTIDE SEQUENCE [LARGE SCALE GENOMIC DNA]</scope>
    <source>
        <strain evidence="7">DSM 27623</strain>
    </source>
</reference>
<dbReference type="GO" id="GO:0003677">
    <property type="term" value="F:DNA binding"/>
    <property type="evidence" value="ECO:0007669"/>
    <property type="project" value="UniProtKB-KW"/>
</dbReference>
<dbReference type="SUPFAM" id="SSF46785">
    <property type="entry name" value="Winged helix' DNA-binding domain"/>
    <property type="match status" value="1"/>
</dbReference>
<protein>
    <submittedName>
        <fullName evidence="6">cAMP-binding domain of CRP or a regulatory subunit of cAMP-dependent protein kinases</fullName>
    </submittedName>
</protein>
<dbReference type="CDD" id="cd00038">
    <property type="entry name" value="CAP_ED"/>
    <property type="match status" value="1"/>
</dbReference>
<dbReference type="InterPro" id="IPR014710">
    <property type="entry name" value="RmlC-like_jellyroll"/>
</dbReference>
<dbReference type="RefSeq" id="WP_074234273.1">
    <property type="nucleotide sequence ID" value="NZ_FSRK01000001.1"/>
</dbReference>
<dbReference type="OrthoDB" id="667966at2"/>
<dbReference type="InterPro" id="IPR000595">
    <property type="entry name" value="cNMP-bd_dom"/>
</dbReference>
<dbReference type="InterPro" id="IPR018490">
    <property type="entry name" value="cNMP-bd_dom_sf"/>
</dbReference>
<evidence type="ECO:0000259" key="4">
    <source>
        <dbReference type="PROSITE" id="PS50042"/>
    </source>
</evidence>
<dbReference type="PROSITE" id="PS51063">
    <property type="entry name" value="HTH_CRP_2"/>
    <property type="match status" value="1"/>
</dbReference>
<organism evidence="6 7">
    <name type="scientific">Epilithonimonas zeae</name>
    <dbReference type="NCBI Taxonomy" id="1416779"/>
    <lineage>
        <taxon>Bacteria</taxon>
        <taxon>Pseudomonadati</taxon>
        <taxon>Bacteroidota</taxon>
        <taxon>Flavobacteriia</taxon>
        <taxon>Flavobacteriales</taxon>
        <taxon>Weeksellaceae</taxon>
        <taxon>Chryseobacterium group</taxon>
        <taxon>Epilithonimonas</taxon>
    </lineage>
</organism>
<evidence type="ECO:0000259" key="5">
    <source>
        <dbReference type="PROSITE" id="PS51063"/>
    </source>
</evidence>
<keyword evidence="6" id="KW-0808">Transferase</keyword>
<dbReference type="InterPro" id="IPR036390">
    <property type="entry name" value="WH_DNA-bd_sf"/>
</dbReference>
<dbReference type="Pfam" id="PF13545">
    <property type="entry name" value="HTH_Crp_2"/>
    <property type="match status" value="1"/>
</dbReference>
<keyword evidence="3" id="KW-0804">Transcription</keyword>
<dbReference type="GO" id="GO:0006355">
    <property type="term" value="P:regulation of DNA-templated transcription"/>
    <property type="evidence" value="ECO:0007669"/>
    <property type="project" value="InterPro"/>
</dbReference>
<evidence type="ECO:0000256" key="2">
    <source>
        <dbReference type="ARBA" id="ARBA00023125"/>
    </source>
</evidence>
<dbReference type="AlphaFoldDB" id="A0A1N6FV61"/>
<dbReference type="SUPFAM" id="SSF51206">
    <property type="entry name" value="cAMP-binding domain-like"/>
    <property type="match status" value="1"/>
</dbReference>
<evidence type="ECO:0000256" key="3">
    <source>
        <dbReference type="ARBA" id="ARBA00023163"/>
    </source>
</evidence>
<dbReference type="PROSITE" id="PS50042">
    <property type="entry name" value="CNMP_BINDING_3"/>
    <property type="match status" value="1"/>
</dbReference>
<accession>A0A1N6FV61</accession>
<name>A0A1N6FV61_9FLAO</name>
<evidence type="ECO:0000313" key="7">
    <source>
        <dbReference type="Proteomes" id="UP000185207"/>
    </source>
</evidence>
<keyword evidence="1" id="KW-0805">Transcription regulation</keyword>
<dbReference type="InterPro" id="IPR012318">
    <property type="entry name" value="HTH_CRP"/>
</dbReference>
<feature type="domain" description="HTH crp-type" evidence="5">
    <location>
        <begin position="131"/>
        <end position="198"/>
    </location>
</feature>
<evidence type="ECO:0000256" key="1">
    <source>
        <dbReference type="ARBA" id="ARBA00023015"/>
    </source>
</evidence>
<dbReference type="Pfam" id="PF00027">
    <property type="entry name" value="cNMP_binding"/>
    <property type="match status" value="1"/>
</dbReference>
<evidence type="ECO:0000313" key="6">
    <source>
        <dbReference type="EMBL" id="SIN99226.1"/>
    </source>
</evidence>
<feature type="domain" description="Cyclic nucleotide-binding" evidence="4">
    <location>
        <begin position="14"/>
        <end position="117"/>
    </location>
</feature>
<keyword evidence="2" id="KW-0238">DNA-binding</keyword>
<dbReference type="EMBL" id="FSRK01000001">
    <property type="protein sequence ID" value="SIN99226.1"/>
    <property type="molecule type" value="Genomic_DNA"/>
</dbReference>
<dbReference type="STRING" id="1416779.SAMN05444409_1500"/>
<sequence length="198" mass="22940">MMIDELLSSGITAEKRNYSAGDIIFSSGEETQYYYIILQGAVKLINVNGTPKEFIQEIRWENQGIAEFTLFVDEPYPFTAIAIADCMLISFPKHDLISLIKDRPEMNLYFLRKLSESIHQEFLTKDIYLENDNCDKVRLLLNYLKRKHTDSTPYSFSISLTKLEIAGMTGLSMQKVSTTIKKMEKEKLLKIVDHKIFY</sequence>
<dbReference type="GO" id="GO:0016301">
    <property type="term" value="F:kinase activity"/>
    <property type="evidence" value="ECO:0007669"/>
    <property type="project" value="UniProtKB-KW"/>
</dbReference>
<dbReference type="InterPro" id="IPR036388">
    <property type="entry name" value="WH-like_DNA-bd_sf"/>
</dbReference>
<dbReference type="Gene3D" id="2.60.120.10">
    <property type="entry name" value="Jelly Rolls"/>
    <property type="match status" value="1"/>
</dbReference>
<dbReference type="Proteomes" id="UP000185207">
    <property type="component" value="Unassembled WGS sequence"/>
</dbReference>
<gene>
    <name evidence="6" type="ORF">SAMN05444409_1500</name>
</gene>